<dbReference type="InterPro" id="IPR036116">
    <property type="entry name" value="FN3_sf"/>
</dbReference>
<keyword evidence="2" id="KW-1185">Reference proteome</keyword>
<evidence type="ECO:0000313" key="1">
    <source>
        <dbReference type="EMBL" id="KAH3753161.1"/>
    </source>
</evidence>
<dbReference type="EMBL" id="JAIWYP010000010">
    <property type="protein sequence ID" value="KAH3753161.1"/>
    <property type="molecule type" value="Genomic_DNA"/>
</dbReference>
<evidence type="ECO:0000313" key="2">
    <source>
        <dbReference type="Proteomes" id="UP000828390"/>
    </source>
</evidence>
<protein>
    <submittedName>
        <fullName evidence="1">Uncharacterized protein</fullName>
    </submittedName>
</protein>
<gene>
    <name evidence="1" type="ORF">DPMN_187792</name>
</gene>
<reference evidence="1" key="1">
    <citation type="journal article" date="2019" name="bioRxiv">
        <title>The Genome of the Zebra Mussel, Dreissena polymorpha: A Resource for Invasive Species Research.</title>
        <authorList>
            <person name="McCartney M.A."/>
            <person name="Auch B."/>
            <person name="Kono T."/>
            <person name="Mallez S."/>
            <person name="Zhang Y."/>
            <person name="Obille A."/>
            <person name="Becker A."/>
            <person name="Abrahante J.E."/>
            <person name="Garbe J."/>
            <person name="Badalamenti J.P."/>
            <person name="Herman A."/>
            <person name="Mangelson H."/>
            <person name="Liachko I."/>
            <person name="Sullivan S."/>
            <person name="Sone E.D."/>
            <person name="Koren S."/>
            <person name="Silverstein K.A.T."/>
            <person name="Beckman K.B."/>
            <person name="Gohl D.M."/>
        </authorList>
    </citation>
    <scope>NUCLEOTIDE SEQUENCE</scope>
    <source>
        <strain evidence="1">Duluth1</strain>
        <tissue evidence="1">Whole animal</tissue>
    </source>
</reference>
<dbReference type="AlphaFoldDB" id="A0A9D4I7V5"/>
<proteinExistence type="predicted"/>
<dbReference type="InterPro" id="IPR013783">
    <property type="entry name" value="Ig-like_fold"/>
</dbReference>
<accession>A0A9D4I7V5</accession>
<reference evidence="1" key="2">
    <citation type="submission" date="2020-11" db="EMBL/GenBank/DDBJ databases">
        <authorList>
            <person name="McCartney M.A."/>
            <person name="Auch B."/>
            <person name="Kono T."/>
            <person name="Mallez S."/>
            <person name="Becker A."/>
            <person name="Gohl D.M."/>
            <person name="Silverstein K.A.T."/>
            <person name="Koren S."/>
            <person name="Bechman K.B."/>
            <person name="Herman A."/>
            <person name="Abrahante J.E."/>
            <person name="Garbe J."/>
        </authorList>
    </citation>
    <scope>NUCLEOTIDE SEQUENCE</scope>
    <source>
        <strain evidence="1">Duluth1</strain>
        <tissue evidence="1">Whole animal</tissue>
    </source>
</reference>
<organism evidence="1 2">
    <name type="scientific">Dreissena polymorpha</name>
    <name type="common">Zebra mussel</name>
    <name type="synonym">Mytilus polymorpha</name>
    <dbReference type="NCBI Taxonomy" id="45954"/>
    <lineage>
        <taxon>Eukaryota</taxon>
        <taxon>Metazoa</taxon>
        <taxon>Spiralia</taxon>
        <taxon>Lophotrochozoa</taxon>
        <taxon>Mollusca</taxon>
        <taxon>Bivalvia</taxon>
        <taxon>Autobranchia</taxon>
        <taxon>Heteroconchia</taxon>
        <taxon>Euheterodonta</taxon>
        <taxon>Imparidentia</taxon>
        <taxon>Neoheterodontei</taxon>
        <taxon>Myida</taxon>
        <taxon>Dreissenoidea</taxon>
        <taxon>Dreissenidae</taxon>
        <taxon>Dreissena</taxon>
    </lineage>
</organism>
<dbReference type="Gene3D" id="2.60.40.10">
    <property type="entry name" value="Immunoglobulins"/>
    <property type="match status" value="1"/>
</dbReference>
<comment type="caution">
    <text evidence="1">The sequence shown here is derived from an EMBL/GenBank/DDBJ whole genome shotgun (WGS) entry which is preliminary data.</text>
</comment>
<dbReference type="SUPFAM" id="SSF49265">
    <property type="entry name" value="Fibronectin type III"/>
    <property type="match status" value="1"/>
</dbReference>
<dbReference type="Proteomes" id="UP000828390">
    <property type="component" value="Unassembled WGS sequence"/>
</dbReference>
<name>A0A9D4I7V5_DREPO</name>
<sequence>MLSWKPAELPAYQRMHTPIHYSVEMAELPSSKWVPLAKRVPDTSFHVTGHFSFLLFMSVCFRVY</sequence>